<protein>
    <submittedName>
        <fullName evidence="1">Uncharacterized protein</fullName>
    </submittedName>
</protein>
<reference evidence="1 2" key="1">
    <citation type="submission" date="2015-09" db="EMBL/GenBank/DDBJ databases">
        <title>A metagenomics-based metabolic model of nitrate-dependent anaerobic oxidation of methane by Methanoperedens-like archaea.</title>
        <authorList>
            <person name="Arshad A."/>
            <person name="Speth D.R."/>
            <person name="De Graaf R.M."/>
            <person name="Op Den Camp H.J."/>
            <person name="Jetten M.S."/>
            <person name="Welte C.U."/>
        </authorList>
    </citation>
    <scope>NUCLEOTIDE SEQUENCE [LARGE SCALE GENOMIC DNA]</scope>
</reference>
<proteinExistence type="predicted"/>
<evidence type="ECO:0000313" key="2">
    <source>
        <dbReference type="Proteomes" id="UP000050360"/>
    </source>
</evidence>
<gene>
    <name evidence="1" type="ORF">MPEBLZ_01644</name>
</gene>
<comment type="caution">
    <text evidence="1">The sequence shown here is derived from an EMBL/GenBank/DDBJ whole genome shotgun (WGS) entry which is preliminary data.</text>
</comment>
<sequence length="246" mass="27939">MSNKKTRWERIMEIFYTRSVASLGMNFVPAPYFCDKPVISIFISQHVLSKKANIGSISSTVISEPTLEMNGIFAWHEQNGTLQAIEVGNDLLSHIISLVNSPTTRINSFYADVLLHDINFLNRDAYTHRIYFSTLEELESSSSLDVFKVHISDDLRAIEPVSTHLYFEPKIRKLIELIKIYSDASGKADAEVVHTNLTKALNLGSEETWAVFDYAVRFNIFEEVDQRYAVLTGKTVPSIPEHYDNA</sequence>
<dbReference type="AlphaFoldDB" id="A0A0N8KR27"/>
<accession>A0A0N8KR27</accession>
<organism evidence="1 2">
    <name type="scientific">Candidatus Methanoperedens nitratireducens</name>
    <dbReference type="NCBI Taxonomy" id="1392998"/>
    <lineage>
        <taxon>Archaea</taxon>
        <taxon>Methanobacteriati</taxon>
        <taxon>Methanobacteriota</taxon>
        <taxon>Stenosarchaea group</taxon>
        <taxon>Methanomicrobia</taxon>
        <taxon>Methanosarcinales</taxon>
        <taxon>ANME-2 cluster</taxon>
        <taxon>Candidatus Methanoperedentaceae</taxon>
        <taxon>Candidatus Methanoperedens</taxon>
    </lineage>
</organism>
<dbReference type="Proteomes" id="UP000050360">
    <property type="component" value="Unassembled WGS sequence"/>
</dbReference>
<dbReference type="EMBL" id="LKCM01000128">
    <property type="protein sequence ID" value="KPQ43770.1"/>
    <property type="molecule type" value="Genomic_DNA"/>
</dbReference>
<name>A0A0N8KR27_9EURY</name>
<evidence type="ECO:0000313" key="1">
    <source>
        <dbReference type="EMBL" id="KPQ43770.1"/>
    </source>
</evidence>